<dbReference type="GO" id="GO:0046656">
    <property type="term" value="P:folic acid biosynthetic process"/>
    <property type="evidence" value="ECO:0007669"/>
    <property type="project" value="UniProtKB-UniRule"/>
</dbReference>
<dbReference type="OrthoDB" id="9803748at2"/>
<reference evidence="8 9" key="1">
    <citation type="submission" date="2016-11" db="EMBL/GenBank/DDBJ databases">
        <authorList>
            <person name="Jaros S."/>
            <person name="Januszkiewicz K."/>
            <person name="Wedrychowicz H."/>
        </authorList>
    </citation>
    <scope>NUCLEOTIDE SEQUENCE [LARGE SCALE GENOMIC DNA]</scope>
    <source>
        <strain evidence="8 9">DSM 26991</strain>
    </source>
</reference>
<dbReference type="PANTHER" id="PTHR42844">
    <property type="entry name" value="DIHYDRONEOPTERIN ALDOLASE 1-RELATED"/>
    <property type="match status" value="1"/>
</dbReference>
<dbReference type="InterPro" id="IPR043133">
    <property type="entry name" value="GTP-CH-I_C/QueF"/>
</dbReference>
<comment type="pathway">
    <text evidence="2 6">Cofactor biosynthesis; tetrahydrofolate biosynthesis; 2-amino-4-hydroxy-6-hydroxymethyl-7,8-dihydropteridine diphosphate from 7,8-dihydroneopterin triphosphate: step 3/4.</text>
</comment>
<dbReference type="EMBL" id="FQTV01000003">
    <property type="protein sequence ID" value="SHE85860.1"/>
    <property type="molecule type" value="Genomic_DNA"/>
</dbReference>
<dbReference type="NCBIfam" id="TIGR00526">
    <property type="entry name" value="folB_dom"/>
    <property type="match status" value="1"/>
</dbReference>
<protein>
    <recommendedName>
        <fullName evidence="6">7,8-dihydroneopterin aldolase</fullName>
        <ecNumber evidence="6">4.1.2.25</ecNumber>
    </recommendedName>
</protein>
<dbReference type="AlphaFoldDB" id="A0A1M4WXD7"/>
<feature type="domain" description="Dihydroneopterin aldolase/epimerase" evidence="7">
    <location>
        <begin position="8"/>
        <end position="120"/>
    </location>
</feature>
<keyword evidence="4 6" id="KW-0289">Folate biosynthesis</keyword>
<evidence type="ECO:0000313" key="9">
    <source>
        <dbReference type="Proteomes" id="UP000184509"/>
    </source>
</evidence>
<evidence type="ECO:0000256" key="2">
    <source>
        <dbReference type="ARBA" id="ARBA00005013"/>
    </source>
</evidence>
<keyword evidence="9" id="KW-1185">Reference proteome</keyword>
<accession>A0A1M4WXD7</accession>
<dbReference type="SUPFAM" id="SSF55620">
    <property type="entry name" value="Tetrahydrobiopterin biosynthesis enzymes-like"/>
    <property type="match status" value="1"/>
</dbReference>
<dbReference type="SMART" id="SM00905">
    <property type="entry name" value="FolB"/>
    <property type="match status" value="1"/>
</dbReference>
<dbReference type="InterPro" id="IPR006156">
    <property type="entry name" value="Dihydroneopterin_aldolase"/>
</dbReference>
<dbReference type="UniPathway" id="UPA00077">
    <property type="reaction ID" value="UER00154"/>
</dbReference>
<evidence type="ECO:0000256" key="3">
    <source>
        <dbReference type="ARBA" id="ARBA00005708"/>
    </source>
</evidence>
<evidence type="ECO:0000256" key="1">
    <source>
        <dbReference type="ARBA" id="ARBA00001353"/>
    </source>
</evidence>
<dbReference type="RefSeq" id="WP_073399572.1">
    <property type="nucleotide sequence ID" value="NZ_FQTV01000003.1"/>
</dbReference>
<sequence>MKSNDMYIFLSNVKFYARHGVGAQERLVGNTFIVDLRLKLDFSKAAETDDLNYTVSYAEVFKVVKAEMKTPSLLLEHVGQRIITHLFREFPTVEAIDLKLSKLNPPMGADIDCAGVEMHCVR</sequence>
<dbReference type="GO" id="GO:0005737">
    <property type="term" value="C:cytoplasm"/>
    <property type="evidence" value="ECO:0007669"/>
    <property type="project" value="TreeGrafter"/>
</dbReference>
<evidence type="ECO:0000256" key="4">
    <source>
        <dbReference type="ARBA" id="ARBA00022909"/>
    </source>
</evidence>
<proteinExistence type="inferred from homology"/>
<dbReference type="InterPro" id="IPR006157">
    <property type="entry name" value="FolB_dom"/>
</dbReference>
<dbReference type="Pfam" id="PF02152">
    <property type="entry name" value="FolB"/>
    <property type="match status" value="1"/>
</dbReference>
<evidence type="ECO:0000313" key="8">
    <source>
        <dbReference type="EMBL" id="SHE85860.1"/>
    </source>
</evidence>
<dbReference type="Gene3D" id="3.30.1130.10">
    <property type="match status" value="1"/>
</dbReference>
<comment type="similarity">
    <text evidence="3 6">Belongs to the DHNA family.</text>
</comment>
<comment type="catalytic activity">
    <reaction evidence="1 6">
        <text>7,8-dihydroneopterin = 6-hydroxymethyl-7,8-dihydropterin + glycolaldehyde</text>
        <dbReference type="Rhea" id="RHEA:10540"/>
        <dbReference type="ChEBI" id="CHEBI:17001"/>
        <dbReference type="ChEBI" id="CHEBI:17071"/>
        <dbReference type="ChEBI" id="CHEBI:44841"/>
        <dbReference type="EC" id="4.1.2.25"/>
    </reaction>
</comment>
<evidence type="ECO:0000256" key="6">
    <source>
        <dbReference type="RuleBase" id="RU362079"/>
    </source>
</evidence>
<dbReference type="STRING" id="1297750.SAMN05444405_103199"/>
<comment type="function">
    <text evidence="6">Catalyzes the conversion of 7,8-dihydroneopterin to 6-hydroxymethyl-7,8-dihydropterin.</text>
</comment>
<name>A0A1M4WXD7_9BACE</name>
<dbReference type="PANTHER" id="PTHR42844:SF1">
    <property type="entry name" value="DIHYDRONEOPTERIN ALDOLASE 1-RELATED"/>
    <property type="match status" value="1"/>
</dbReference>
<dbReference type="CDD" id="cd00534">
    <property type="entry name" value="DHNA_DHNTPE"/>
    <property type="match status" value="1"/>
</dbReference>
<gene>
    <name evidence="8" type="ORF">SAMN05444405_103199</name>
</gene>
<dbReference type="NCBIfam" id="TIGR00525">
    <property type="entry name" value="folB"/>
    <property type="match status" value="1"/>
</dbReference>
<dbReference type="GO" id="GO:0004150">
    <property type="term" value="F:dihydroneopterin aldolase activity"/>
    <property type="evidence" value="ECO:0007669"/>
    <property type="project" value="UniProtKB-UniRule"/>
</dbReference>
<dbReference type="EC" id="4.1.2.25" evidence="6"/>
<keyword evidence="5 6" id="KW-0456">Lyase</keyword>
<evidence type="ECO:0000256" key="5">
    <source>
        <dbReference type="ARBA" id="ARBA00023239"/>
    </source>
</evidence>
<dbReference type="Proteomes" id="UP000184509">
    <property type="component" value="Unassembled WGS sequence"/>
</dbReference>
<dbReference type="GO" id="GO:0046654">
    <property type="term" value="P:tetrahydrofolate biosynthetic process"/>
    <property type="evidence" value="ECO:0007669"/>
    <property type="project" value="UniProtKB-UniRule"/>
</dbReference>
<organism evidence="8 9">
    <name type="scientific">Bacteroides luti</name>
    <dbReference type="NCBI Taxonomy" id="1297750"/>
    <lineage>
        <taxon>Bacteria</taxon>
        <taxon>Pseudomonadati</taxon>
        <taxon>Bacteroidota</taxon>
        <taxon>Bacteroidia</taxon>
        <taxon>Bacteroidales</taxon>
        <taxon>Bacteroidaceae</taxon>
        <taxon>Bacteroides</taxon>
    </lineage>
</organism>
<evidence type="ECO:0000259" key="7">
    <source>
        <dbReference type="SMART" id="SM00905"/>
    </source>
</evidence>